<dbReference type="InterPro" id="IPR036378">
    <property type="entry name" value="FAS1_dom_sf"/>
</dbReference>
<dbReference type="PROSITE" id="PS51257">
    <property type="entry name" value="PROKAR_LIPOPROTEIN"/>
    <property type="match status" value="1"/>
</dbReference>
<evidence type="ECO:0000259" key="1">
    <source>
        <dbReference type="Pfam" id="PF02469"/>
    </source>
</evidence>
<evidence type="ECO:0000313" key="2">
    <source>
        <dbReference type="EMBL" id="MBS0031471.1"/>
    </source>
</evidence>
<protein>
    <submittedName>
        <fullName evidence="2">Fasciclin domain-containing protein</fullName>
    </submittedName>
</protein>
<dbReference type="SUPFAM" id="SSF82153">
    <property type="entry name" value="FAS1 domain"/>
    <property type="match status" value="1"/>
</dbReference>
<name>A0ABS5J8C8_9BACT</name>
<dbReference type="Gene3D" id="2.30.180.10">
    <property type="entry name" value="FAS1 domain"/>
    <property type="match status" value="1"/>
</dbReference>
<dbReference type="Pfam" id="PF02469">
    <property type="entry name" value="Fasciclin"/>
    <property type="match status" value="1"/>
</dbReference>
<dbReference type="RefSeq" id="WP_211976631.1">
    <property type="nucleotide sequence ID" value="NZ_CBFHAM010000022.1"/>
</dbReference>
<sequence>MKKSNILTTKGGWVLLLAVLLFAACKKDDHFVGGSLTKDHTDLTTYDYLKANPLFDTLILLIDKAGLKETINSNITFMAPTDYSIKQFLKVRTKELQDELNDENVLYTLDSLKAPEVRDSLMAYMYDGKIQRSDLSLEQQIYKNKVGENFDIRLKKTDQYGGILSEGVRYIYVAKIINGLDPDPLPDDFPQGDRDIEDLLQTTGIITKTGVLHVLANTHAFYWK</sequence>
<organism evidence="2 3">
    <name type="scientific">Chitinophaga hostae</name>
    <dbReference type="NCBI Taxonomy" id="2831022"/>
    <lineage>
        <taxon>Bacteria</taxon>
        <taxon>Pseudomonadati</taxon>
        <taxon>Bacteroidota</taxon>
        <taxon>Chitinophagia</taxon>
        <taxon>Chitinophagales</taxon>
        <taxon>Chitinophagaceae</taxon>
        <taxon>Chitinophaga</taxon>
    </lineage>
</organism>
<comment type="caution">
    <text evidence="2">The sequence shown here is derived from an EMBL/GenBank/DDBJ whole genome shotgun (WGS) entry which is preliminary data.</text>
</comment>
<dbReference type="InterPro" id="IPR000782">
    <property type="entry name" value="FAS1_domain"/>
</dbReference>
<dbReference type="Proteomes" id="UP000676386">
    <property type="component" value="Unassembled WGS sequence"/>
</dbReference>
<accession>A0ABS5J8C8</accession>
<gene>
    <name evidence="2" type="ORF">KE626_29345</name>
</gene>
<proteinExistence type="predicted"/>
<evidence type="ECO:0000313" key="3">
    <source>
        <dbReference type="Proteomes" id="UP000676386"/>
    </source>
</evidence>
<keyword evidence="3" id="KW-1185">Reference proteome</keyword>
<dbReference type="EMBL" id="JAGTXB010000022">
    <property type="protein sequence ID" value="MBS0031471.1"/>
    <property type="molecule type" value="Genomic_DNA"/>
</dbReference>
<feature type="domain" description="FAS1" evidence="1">
    <location>
        <begin position="55"/>
        <end position="155"/>
    </location>
</feature>
<reference evidence="2 3" key="1">
    <citation type="submission" date="2021-04" db="EMBL/GenBank/DDBJ databases">
        <title>Chitinophaga sp. nov., isolated from the rhizosphere soil.</title>
        <authorList>
            <person name="He S."/>
        </authorList>
    </citation>
    <scope>NUCLEOTIDE SEQUENCE [LARGE SCALE GENOMIC DNA]</scope>
    <source>
        <strain evidence="2 3">2R12</strain>
    </source>
</reference>